<keyword evidence="3" id="KW-1185">Reference proteome</keyword>
<accession>A0A443SVB7</accession>
<proteinExistence type="predicted"/>
<dbReference type="VEuPathDB" id="VectorBase:LDEU000587"/>
<sequence>MIRREFTERRLAAAAPHGSPSVRNNAKSVSNACVDHSADSALAVSKDSKPFANGCVVDNQAAVCNGNRVNNGRSSAQYRQKALQEIRISLLPFMNNERPVSSASSASDSSSSPGQTSGIGSSISSTSNQSYCNANPSMITDAANGNLKDLQKIFHILLTLGYTEQ</sequence>
<feature type="region of interest" description="Disordered" evidence="1">
    <location>
        <begin position="98"/>
        <end position="124"/>
    </location>
</feature>
<dbReference type="AlphaFoldDB" id="A0A443SVB7"/>
<name>A0A443SVB7_9ACAR</name>
<dbReference type="EMBL" id="NCKV01000158">
    <property type="protein sequence ID" value="RWS31459.1"/>
    <property type="molecule type" value="Genomic_DNA"/>
</dbReference>
<evidence type="ECO:0000313" key="3">
    <source>
        <dbReference type="Proteomes" id="UP000288716"/>
    </source>
</evidence>
<gene>
    <name evidence="2" type="ORF">B4U80_07001</name>
</gene>
<evidence type="ECO:0000256" key="1">
    <source>
        <dbReference type="SAM" id="MobiDB-lite"/>
    </source>
</evidence>
<organism evidence="2 3">
    <name type="scientific">Leptotrombidium deliense</name>
    <dbReference type="NCBI Taxonomy" id="299467"/>
    <lineage>
        <taxon>Eukaryota</taxon>
        <taxon>Metazoa</taxon>
        <taxon>Ecdysozoa</taxon>
        <taxon>Arthropoda</taxon>
        <taxon>Chelicerata</taxon>
        <taxon>Arachnida</taxon>
        <taxon>Acari</taxon>
        <taxon>Acariformes</taxon>
        <taxon>Trombidiformes</taxon>
        <taxon>Prostigmata</taxon>
        <taxon>Anystina</taxon>
        <taxon>Parasitengona</taxon>
        <taxon>Trombiculoidea</taxon>
        <taxon>Trombiculidae</taxon>
        <taxon>Leptotrombidium</taxon>
    </lineage>
</organism>
<dbReference type="Proteomes" id="UP000288716">
    <property type="component" value="Unassembled WGS sequence"/>
</dbReference>
<feature type="region of interest" description="Disordered" evidence="1">
    <location>
        <begin position="1"/>
        <end position="26"/>
    </location>
</feature>
<protein>
    <submittedName>
        <fullName evidence="2">Uncharacterized protein</fullName>
    </submittedName>
</protein>
<evidence type="ECO:0000313" key="2">
    <source>
        <dbReference type="EMBL" id="RWS31459.1"/>
    </source>
</evidence>
<reference evidence="2 3" key="1">
    <citation type="journal article" date="2018" name="Gigascience">
        <title>Genomes of trombidid mites reveal novel predicted allergens and laterally-transferred genes associated with secondary metabolism.</title>
        <authorList>
            <person name="Dong X."/>
            <person name="Chaisiri K."/>
            <person name="Xia D."/>
            <person name="Armstrong S.D."/>
            <person name="Fang Y."/>
            <person name="Donnelly M.J."/>
            <person name="Kadowaki T."/>
            <person name="McGarry J.W."/>
            <person name="Darby A.C."/>
            <person name="Makepeace B.L."/>
        </authorList>
    </citation>
    <scope>NUCLEOTIDE SEQUENCE [LARGE SCALE GENOMIC DNA]</scope>
    <source>
        <strain evidence="2">UoL-UT</strain>
    </source>
</reference>
<feature type="compositionally biased region" description="Low complexity" evidence="1">
    <location>
        <begin position="101"/>
        <end position="124"/>
    </location>
</feature>
<comment type="caution">
    <text evidence="2">The sequence shown here is derived from an EMBL/GenBank/DDBJ whole genome shotgun (WGS) entry which is preliminary data.</text>
</comment>
<feature type="compositionally biased region" description="Basic and acidic residues" evidence="1">
    <location>
        <begin position="1"/>
        <end position="11"/>
    </location>
</feature>
<dbReference type="OrthoDB" id="6530888at2759"/>